<feature type="transmembrane region" description="Helical" evidence="1">
    <location>
        <begin position="6"/>
        <end position="27"/>
    </location>
</feature>
<dbReference type="EMBL" id="CP001700">
    <property type="protein sequence ID" value="ACU72657.1"/>
    <property type="molecule type" value="Genomic_DNA"/>
</dbReference>
<dbReference type="OrthoDB" id="128449at2"/>
<dbReference type="eggNOG" id="COG0526">
    <property type="taxonomic scope" value="Bacteria"/>
</dbReference>
<protein>
    <recommendedName>
        <fullName evidence="4">Thioredoxin domain-containing protein</fullName>
    </recommendedName>
</protein>
<evidence type="ECO:0000256" key="1">
    <source>
        <dbReference type="SAM" id="Phobius"/>
    </source>
</evidence>
<dbReference type="KEGG" id="cai:Caci_3755"/>
<dbReference type="HOGENOM" id="CLU_124855_0_0_11"/>
<proteinExistence type="predicted"/>
<dbReference type="InterPro" id="IPR036249">
    <property type="entry name" value="Thioredoxin-like_sf"/>
</dbReference>
<dbReference type="SUPFAM" id="SSF52833">
    <property type="entry name" value="Thioredoxin-like"/>
    <property type="match status" value="1"/>
</dbReference>
<reference evidence="2 3" key="1">
    <citation type="journal article" date="2009" name="Stand. Genomic Sci.">
        <title>Complete genome sequence of Catenulispora acidiphila type strain (ID 139908).</title>
        <authorList>
            <person name="Copeland A."/>
            <person name="Lapidus A."/>
            <person name="Glavina Del Rio T."/>
            <person name="Nolan M."/>
            <person name="Lucas S."/>
            <person name="Chen F."/>
            <person name="Tice H."/>
            <person name="Cheng J.F."/>
            <person name="Bruce D."/>
            <person name="Goodwin L."/>
            <person name="Pitluck S."/>
            <person name="Mikhailova N."/>
            <person name="Pati A."/>
            <person name="Ivanova N."/>
            <person name="Mavromatis K."/>
            <person name="Chen A."/>
            <person name="Palaniappan K."/>
            <person name="Chain P."/>
            <person name="Land M."/>
            <person name="Hauser L."/>
            <person name="Chang Y.J."/>
            <person name="Jeffries C.D."/>
            <person name="Chertkov O."/>
            <person name="Brettin T."/>
            <person name="Detter J.C."/>
            <person name="Han C."/>
            <person name="Ali Z."/>
            <person name="Tindall B.J."/>
            <person name="Goker M."/>
            <person name="Bristow J."/>
            <person name="Eisen J.A."/>
            <person name="Markowitz V."/>
            <person name="Hugenholtz P."/>
            <person name="Kyrpides N.C."/>
            <person name="Klenk H.P."/>
        </authorList>
    </citation>
    <scope>NUCLEOTIDE SEQUENCE [LARGE SCALE GENOMIC DNA]</scope>
    <source>
        <strain evidence="3">DSM 44928 / JCM 14897 / NBRC 102108 / NRRL B-24433 / ID139908</strain>
    </source>
</reference>
<evidence type="ECO:0008006" key="4">
    <source>
        <dbReference type="Google" id="ProtNLM"/>
    </source>
</evidence>
<organism evidence="2 3">
    <name type="scientific">Catenulispora acidiphila (strain DSM 44928 / JCM 14897 / NBRC 102108 / NRRL B-24433 / ID139908)</name>
    <dbReference type="NCBI Taxonomy" id="479433"/>
    <lineage>
        <taxon>Bacteria</taxon>
        <taxon>Bacillati</taxon>
        <taxon>Actinomycetota</taxon>
        <taxon>Actinomycetes</taxon>
        <taxon>Catenulisporales</taxon>
        <taxon>Catenulisporaceae</taxon>
        <taxon>Catenulispora</taxon>
    </lineage>
</organism>
<keyword evidence="1" id="KW-0812">Transmembrane</keyword>
<dbReference type="STRING" id="479433.Caci_3755"/>
<name>C7QD64_CATAD</name>
<evidence type="ECO:0000313" key="3">
    <source>
        <dbReference type="Proteomes" id="UP000000851"/>
    </source>
</evidence>
<sequence>MLGTLAAVVALLTILTLINIVLLFAVIRRLRGVEQQHGAGSLADQLPAVGRRVGEFEATALDGSVLTSAEVAGTTDGADRLVAFVMTGCEPCGQFISTLQDGSPAGYDRTFFFITGDPRTDATAALVAELSDLGRVAMLAEEGPVGPAVGGIGSYPTVLRISDGEVAAAGRKLDEVFPGVPVRAAR</sequence>
<evidence type="ECO:0000313" key="2">
    <source>
        <dbReference type="EMBL" id="ACU72657.1"/>
    </source>
</evidence>
<dbReference type="RefSeq" id="WP_015792386.1">
    <property type="nucleotide sequence ID" value="NC_013131.1"/>
</dbReference>
<accession>C7QD64</accession>
<dbReference type="Proteomes" id="UP000000851">
    <property type="component" value="Chromosome"/>
</dbReference>
<dbReference type="InParanoid" id="C7QD64"/>
<keyword evidence="3" id="KW-1185">Reference proteome</keyword>
<gene>
    <name evidence="2" type="ordered locus">Caci_3755</name>
</gene>
<dbReference type="AlphaFoldDB" id="C7QD64"/>
<keyword evidence="1" id="KW-0472">Membrane</keyword>
<keyword evidence="1" id="KW-1133">Transmembrane helix</keyword>